<keyword evidence="1" id="KW-0175">Coiled coil</keyword>
<name>A0A811QLT1_9POAL</name>
<keyword evidence="4" id="KW-1185">Reference proteome</keyword>
<keyword evidence="2" id="KW-0472">Membrane</keyword>
<reference evidence="3" key="1">
    <citation type="submission" date="2020-10" db="EMBL/GenBank/DDBJ databases">
        <authorList>
            <person name="Han B."/>
            <person name="Lu T."/>
            <person name="Zhao Q."/>
            <person name="Huang X."/>
            <person name="Zhao Y."/>
        </authorList>
    </citation>
    <scope>NUCLEOTIDE SEQUENCE</scope>
</reference>
<dbReference type="OrthoDB" id="10334584at2759"/>
<comment type="caution">
    <text evidence="3">The sequence shown here is derived from an EMBL/GenBank/DDBJ whole genome shotgun (WGS) entry which is preliminary data.</text>
</comment>
<feature type="transmembrane region" description="Helical" evidence="2">
    <location>
        <begin position="118"/>
        <end position="139"/>
    </location>
</feature>
<feature type="coiled-coil region" evidence="1">
    <location>
        <begin position="25"/>
        <end position="52"/>
    </location>
</feature>
<sequence length="264" mass="29534">MNDNHGMKKDPSIIEKIQNFFRGIITSVLKTKKDYEKECEKMSAEEKQKESDKRMEAYKALCLGGLTSMYWKDTTSLLNKVRAISGPFASVLSEGFAISQAGMLIGIAASSFPKSSPWALAAASNGSLFAVLFNIAAFHLEIFEFLPAIVLLISWVLFSVAFAAYWCVGSQDLTIVRLLYKFLSIIVYCVLFMLRHLIFLPFNLCGWALSRISNVIGLVTGAGFSKEALRDRPRQAAINRWYDPLGALRNRQRPPATTLEEENV</sequence>
<dbReference type="EMBL" id="CAJGYO010000010">
    <property type="protein sequence ID" value="CAD6257781.1"/>
    <property type="molecule type" value="Genomic_DNA"/>
</dbReference>
<evidence type="ECO:0000256" key="1">
    <source>
        <dbReference type="SAM" id="Coils"/>
    </source>
</evidence>
<evidence type="ECO:0000256" key="2">
    <source>
        <dbReference type="SAM" id="Phobius"/>
    </source>
</evidence>
<dbReference type="AlphaFoldDB" id="A0A811QLT1"/>
<keyword evidence="2" id="KW-1133">Transmembrane helix</keyword>
<evidence type="ECO:0000313" key="4">
    <source>
        <dbReference type="Proteomes" id="UP000604825"/>
    </source>
</evidence>
<feature type="transmembrane region" description="Helical" evidence="2">
    <location>
        <begin position="145"/>
        <end position="166"/>
    </location>
</feature>
<gene>
    <name evidence="3" type="ORF">NCGR_LOCUS41265</name>
</gene>
<dbReference type="Proteomes" id="UP000604825">
    <property type="component" value="Unassembled WGS sequence"/>
</dbReference>
<protein>
    <submittedName>
        <fullName evidence="3">Uncharacterized protein</fullName>
    </submittedName>
</protein>
<keyword evidence="2" id="KW-0812">Transmembrane</keyword>
<feature type="transmembrane region" description="Helical" evidence="2">
    <location>
        <begin position="178"/>
        <end position="198"/>
    </location>
</feature>
<accession>A0A811QLT1</accession>
<evidence type="ECO:0000313" key="3">
    <source>
        <dbReference type="EMBL" id="CAD6257781.1"/>
    </source>
</evidence>
<proteinExistence type="predicted"/>
<organism evidence="3 4">
    <name type="scientific">Miscanthus lutarioriparius</name>
    <dbReference type="NCBI Taxonomy" id="422564"/>
    <lineage>
        <taxon>Eukaryota</taxon>
        <taxon>Viridiplantae</taxon>
        <taxon>Streptophyta</taxon>
        <taxon>Embryophyta</taxon>
        <taxon>Tracheophyta</taxon>
        <taxon>Spermatophyta</taxon>
        <taxon>Magnoliopsida</taxon>
        <taxon>Liliopsida</taxon>
        <taxon>Poales</taxon>
        <taxon>Poaceae</taxon>
        <taxon>PACMAD clade</taxon>
        <taxon>Panicoideae</taxon>
        <taxon>Andropogonodae</taxon>
        <taxon>Andropogoneae</taxon>
        <taxon>Saccharinae</taxon>
        <taxon>Miscanthus</taxon>
    </lineage>
</organism>